<dbReference type="GO" id="GO:0046930">
    <property type="term" value="C:pore complex"/>
    <property type="evidence" value="ECO:0007669"/>
    <property type="project" value="UniProtKB-KW"/>
</dbReference>
<reference evidence="13 14" key="1">
    <citation type="journal article" date="2014" name="Genome Announc.">
        <title>Draft Genome Sequence of the Haloacid-Degrading Burkholderia caribensis Strain MBA4.</title>
        <authorList>
            <person name="Pan Y."/>
            <person name="Kong K.F."/>
            <person name="Tsang J.S."/>
        </authorList>
    </citation>
    <scope>NUCLEOTIDE SEQUENCE [LARGE SCALE GENOMIC DNA]</scope>
    <source>
        <strain evidence="13 14">MBA4</strain>
    </source>
</reference>
<dbReference type="InterPro" id="IPR033900">
    <property type="entry name" value="Gram_neg_porin_domain"/>
</dbReference>
<evidence type="ECO:0000256" key="4">
    <source>
        <dbReference type="ARBA" id="ARBA00022452"/>
    </source>
</evidence>
<keyword evidence="10" id="KW-0998">Cell outer membrane</keyword>
<dbReference type="InterPro" id="IPR050298">
    <property type="entry name" value="Gram-neg_bact_OMP"/>
</dbReference>
<dbReference type="InterPro" id="IPR002299">
    <property type="entry name" value="Porin_Neis"/>
</dbReference>
<name>A0A0P0RJG3_9BURK</name>
<keyword evidence="3" id="KW-0813">Transport</keyword>
<evidence type="ECO:0000256" key="3">
    <source>
        <dbReference type="ARBA" id="ARBA00022448"/>
    </source>
</evidence>
<sequence length="412" mass="42755">MTHRTTPRTIAAAVAALAGAMAAIAAPGMAHAEGSVTLYGDVDAGITYTNNQQVTHTDGSVGGGHNFQFTGGNSAPSRFGLTGSEDIGGGTSVTFKLENSFFTGSGSFVQGGTLFNQNAWVGLTNENYGTLTFGRQFDSYTNALAPYASSNAWATLYGSHIGDVDNLNAALNLNNAVQYVSPTIAGFSVSGTYSLGGVAGDFSQKRGWAVAASYNNAPFSFGVGYLDLNNPLDAALGGEQGYIGDFACSNPTAMYCELQNAHSLKAVGVGGSYAFGPATFGLVYTHTKLDDSQYFASATLPQGADVRFDIVEVNATYALSPALTLGAAYIYNSMKTDVSGSPKFHQVNLGATYSLSKRTTLYAVGIFQKAAGSGIGTDPVTGQSVNYAQIPNLPNSTTDKQVSVTLGLKHNF</sequence>
<proteinExistence type="predicted"/>
<dbReference type="PRINTS" id="PR00184">
    <property type="entry name" value="NEISSPPORIN"/>
</dbReference>
<dbReference type="Proteomes" id="UP000019146">
    <property type="component" value="Chromosome 2"/>
</dbReference>
<comment type="subcellular location">
    <subcellularLocation>
        <location evidence="1">Cell outer membrane</location>
        <topology evidence="1">Multi-pass membrane protein</topology>
    </subcellularLocation>
</comment>
<evidence type="ECO:0000313" key="14">
    <source>
        <dbReference type="Proteomes" id="UP000019146"/>
    </source>
</evidence>
<keyword evidence="9" id="KW-0472">Membrane</keyword>
<evidence type="ECO:0000256" key="6">
    <source>
        <dbReference type="ARBA" id="ARBA00022729"/>
    </source>
</evidence>
<accession>A0A0P0RJG3</accession>
<evidence type="ECO:0000313" key="13">
    <source>
        <dbReference type="EMBL" id="ALL68842.1"/>
    </source>
</evidence>
<evidence type="ECO:0000256" key="9">
    <source>
        <dbReference type="ARBA" id="ARBA00023136"/>
    </source>
</evidence>
<keyword evidence="6 11" id="KW-0732">Signal</keyword>
<evidence type="ECO:0000256" key="8">
    <source>
        <dbReference type="ARBA" id="ARBA00023114"/>
    </source>
</evidence>
<protein>
    <submittedName>
        <fullName evidence="13">Outer membrane porin protein 32</fullName>
    </submittedName>
</protein>
<dbReference type="PANTHER" id="PTHR34501:SF9">
    <property type="entry name" value="MAJOR OUTER MEMBRANE PROTEIN P.IA"/>
    <property type="match status" value="1"/>
</dbReference>
<dbReference type="SUPFAM" id="SSF56935">
    <property type="entry name" value="Porins"/>
    <property type="match status" value="1"/>
</dbReference>
<evidence type="ECO:0000256" key="1">
    <source>
        <dbReference type="ARBA" id="ARBA00004571"/>
    </source>
</evidence>
<comment type="subunit">
    <text evidence="2">Homotrimer.</text>
</comment>
<dbReference type="AlphaFoldDB" id="A0A0P0RJG3"/>
<dbReference type="Gene3D" id="2.40.160.10">
    <property type="entry name" value="Porin"/>
    <property type="match status" value="1"/>
</dbReference>
<gene>
    <name evidence="13" type="ORF">K788_0000148</name>
</gene>
<dbReference type="Pfam" id="PF13609">
    <property type="entry name" value="Porin_4"/>
    <property type="match status" value="1"/>
</dbReference>
<keyword evidence="8" id="KW-0626">Porin</keyword>
<keyword evidence="4" id="KW-1134">Transmembrane beta strand</keyword>
<dbReference type="RefSeq" id="WP_035997372.1">
    <property type="nucleotide sequence ID" value="NZ_CP012747.1"/>
</dbReference>
<feature type="chain" id="PRO_5006054382" evidence="11">
    <location>
        <begin position="33"/>
        <end position="412"/>
    </location>
</feature>
<dbReference type="EMBL" id="CP012747">
    <property type="protein sequence ID" value="ALL68842.1"/>
    <property type="molecule type" value="Genomic_DNA"/>
</dbReference>
<evidence type="ECO:0000256" key="10">
    <source>
        <dbReference type="ARBA" id="ARBA00023237"/>
    </source>
</evidence>
<dbReference type="CDD" id="cd00342">
    <property type="entry name" value="gram_neg_porins"/>
    <property type="match status" value="1"/>
</dbReference>
<dbReference type="PANTHER" id="PTHR34501">
    <property type="entry name" value="PROTEIN YDDL-RELATED"/>
    <property type="match status" value="1"/>
</dbReference>
<keyword evidence="7" id="KW-0406">Ion transport</keyword>
<evidence type="ECO:0000256" key="11">
    <source>
        <dbReference type="SAM" id="SignalP"/>
    </source>
</evidence>
<dbReference type="GO" id="GO:0015288">
    <property type="term" value="F:porin activity"/>
    <property type="evidence" value="ECO:0007669"/>
    <property type="project" value="UniProtKB-KW"/>
</dbReference>
<keyword evidence="5" id="KW-0812">Transmembrane</keyword>
<feature type="signal peptide" evidence="11">
    <location>
        <begin position="1"/>
        <end position="32"/>
    </location>
</feature>
<evidence type="ECO:0000256" key="5">
    <source>
        <dbReference type="ARBA" id="ARBA00022692"/>
    </source>
</evidence>
<dbReference type="KEGG" id="bcai:K788_0000148"/>
<feature type="domain" description="Porin" evidence="12">
    <location>
        <begin position="20"/>
        <end position="364"/>
    </location>
</feature>
<organism evidence="13 14">
    <name type="scientific">Paraburkholderia caribensis MBA4</name>
    <dbReference type="NCBI Taxonomy" id="1323664"/>
    <lineage>
        <taxon>Bacteria</taxon>
        <taxon>Pseudomonadati</taxon>
        <taxon>Pseudomonadota</taxon>
        <taxon>Betaproteobacteria</taxon>
        <taxon>Burkholderiales</taxon>
        <taxon>Burkholderiaceae</taxon>
        <taxon>Paraburkholderia</taxon>
    </lineage>
</organism>
<dbReference type="GeneID" id="69972497"/>
<dbReference type="GO" id="GO:0009279">
    <property type="term" value="C:cell outer membrane"/>
    <property type="evidence" value="ECO:0007669"/>
    <property type="project" value="UniProtKB-SubCell"/>
</dbReference>
<evidence type="ECO:0000256" key="7">
    <source>
        <dbReference type="ARBA" id="ARBA00023065"/>
    </source>
</evidence>
<dbReference type="InterPro" id="IPR023614">
    <property type="entry name" value="Porin_dom_sf"/>
</dbReference>
<evidence type="ECO:0000256" key="2">
    <source>
        <dbReference type="ARBA" id="ARBA00011233"/>
    </source>
</evidence>
<dbReference type="GO" id="GO:0006811">
    <property type="term" value="P:monoatomic ion transport"/>
    <property type="evidence" value="ECO:0007669"/>
    <property type="project" value="UniProtKB-KW"/>
</dbReference>
<evidence type="ECO:0000259" key="12">
    <source>
        <dbReference type="Pfam" id="PF13609"/>
    </source>
</evidence>